<accession>A0A6A3CZP1</accession>
<dbReference type="Pfam" id="PF13041">
    <property type="entry name" value="PPR_2"/>
    <property type="match status" value="1"/>
</dbReference>
<organism evidence="4 5">
    <name type="scientific">Hibiscus syriacus</name>
    <name type="common">Rose of Sharon</name>
    <dbReference type="NCBI Taxonomy" id="106335"/>
    <lineage>
        <taxon>Eukaryota</taxon>
        <taxon>Viridiplantae</taxon>
        <taxon>Streptophyta</taxon>
        <taxon>Embryophyta</taxon>
        <taxon>Tracheophyta</taxon>
        <taxon>Spermatophyta</taxon>
        <taxon>Magnoliopsida</taxon>
        <taxon>eudicotyledons</taxon>
        <taxon>Gunneridae</taxon>
        <taxon>Pentapetalae</taxon>
        <taxon>rosids</taxon>
        <taxon>malvids</taxon>
        <taxon>Malvales</taxon>
        <taxon>Malvaceae</taxon>
        <taxon>Malvoideae</taxon>
        <taxon>Hibiscus</taxon>
    </lineage>
</organism>
<dbReference type="InterPro" id="IPR002885">
    <property type="entry name" value="PPR_rpt"/>
</dbReference>
<dbReference type="EMBL" id="VEPZ02000082">
    <property type="protein sequence ID" value="KAE8733927.1"/>
    <property type="molecule type" value="Genomic_DNA"/>
</dbReference>
<dbReference type="PROSITE" id="PS51375">
    <property type="entry name" value="PPR"/>
    <property type="match status" value="1"/>
</dbReference>
<evidence type="ECO:0000313" key="5">
    <source>
        <dbReference type="Proteomes" id="UP000436088"/>
    </source>
</evidence>
<evidence type="ECO:0000256" key="3">
    <source>
        <dbReference type="PROSITE-ProRule" id="PRU00708"/>
    </source>
</evidence>
<comment type="caution">
    <text evidence="4">The sequence shown here is derived from an EMBL/GenBank/DDBJ whole genome shotgun (WGS) entry which is preliminary data.</text>
</comment>
<dbReference type="Gene3D" id="1.25.40.10">
    <property type="entry name" value="Tetratricopeptide repeat domain"/>
    <property type="match status" value="1"/>
</dbReference>
<feature type="repeat" description="PPR" evidence="3">
    <location>
        <begin position="120"/>
        <end position="154"/>
    </location>
</feature>
<dbReference type="InterPro" id="IPR011990">
    <property type="entry name" value="TPR-like_helical_dom_sf"/>
</dbReference>
<comment type="similarity">
    <text evidence="1">Belongs to the PPR family. P subfamily.</text>
</comment>
<keyword evidence="2" id="KW-0677">Repeat</keyword>
<keyword evidence="5" id="KW-1185">Reference proteome</keyword>
<reference evidence="4" key="1">
    <citation type="submission" date="2019-09" db="EMBL/GenBank/DDBJ databases">
        <title>Draft genome information of white flower Hibiscus syriacus.</title>
        <authorList>
            <person name="Kim Y.-M."/>
        </authorList>
    </citation>
    <scope>NUCLEOTIDE SEQUENCE [LARGE SCALE GENOMIC DNA]</scope>
    <source>
        <strain evidence="4">YM2019G1</strain>
    </source>
</reference>
<dbReference type="NCBIfam" id="TIGR00756">
    <property type="entry name" value="PPR"/>
    <property type="match status" value="1"/>
</dbReference>
<evidence type="ECO:0000256" key="2">
    <source>
        <dbReference type="ARBA" id="ARBA00022737"/>
    </source>
</evidence>
<gene>
    <name evidence="4" type="ORF">F3Y22_tig00000916pilonHSYRG00302</name>
</gene>
<evidence type="ECO:0000313" key="4">
    <source>
        <dbReference type="EMBL" id="KAE8733927.1"/>
    </source>
</evidence>
<protein>
    <submittedName>
        <fullName evidence="4">Copper transport protein family</fullName>
    </submittedName>
</protein>
<name>A0A6A3CZP1_HIBSY</name>
<proteinExistence type="inferred from homology"/>
<evidence type="ECO:0000256" key="1">
    <source>
        <dbReference type="ARBA" id="ARBA00007626"/>
    </source>
</evidence>
<dbReference type="PANTHER" id="PTHR47941">
    <property type="entry name" value="PENTATRICOPEPTIDE REPEAT-CONTAINING PROTEIN 3, MITOCHONDRIAL"/>
    <property type="match status" value="1"/>
</dbReference>
<dbReference type="AlphaFoldDB" id="A0A6A3CZP1"/>
<dbReference type="Proteomes" id="UP000436088">
    <property type="component" value="Unassembled WGS sequence"/>
</dbReference>
<sequence length="252" mass="28643">MWKGLSIGSVFDEIRDDCAGYGSDFEARFTARKGFLESGRDDARRILEVLERDGQRFDVKVAISELRVRISGFLVREVLNGILKTINYANKTREDQFHRLLDEMALDLLNHMKEEGLSPGVLYFTTLIDGMSRAGNTDSCKYFFDEMIKNGFMPDVVCYTRMYVTMEGELGLIGDDLGENRGKELRKEQPRLWEIQEKLGIEGDLGFEHLPEKGMNEARNMDRSGMGNKDPRDDVLIVGPVTFDPTVLISHG</sequence>